<dbReference type="InterPro" id="IPR001810">
    <property type="entry name" value="F-box_dom"/>
</dbReference>
<name>A0A913ZIA5_PATMI</name>
<feature type="chain" id="PRO_5037299728" description="F-box domain-containing protein" evidence="1">
    <location>
        <begin position="17"/>
        <end position="202"/>
    </location>
</feature>
<dbReference type="GeneID" id="119724230"/>
<dbReference type="Gene3D" id="1.20.1280.50">
    <property type="match status" value="1"/>
</dbReference>
<evidence type="ECO:0000256" key="1">
    <source>
        <dbReference type="SAM" id="SignalP"/>
    </source>
</evidence>
<dbReference type="CTD" id="130888"/>
<protein>
    <recommendedName>
        <fullName evidence="2">F-box domain-containing protein</fullName>
    </recommendedName>
</protein>
<dbReference type="OrthoDB" id="3219396at2759"/>
<feature type="domain" description="F-box" evidence="2">
    <location>
        <begin position="100"/>
        <end position="146"/>
    </location>
</feature>
<dbReference type="Pfam" id="PF12937">
    <property type="entry name" value="F-box-like"/>
    <property type="match status" value="1"/>
</dbReference>
<feature type="signal peptide" evidence="1">
    <location>
        <begin position="1"/>
        <end position="16"/>
    </location>
</feature>
<dbReference type="PROSITE" id="PS50181">
    <property type="entry name" value="FBOX"/>
    <property type="match status" value="1"/>
</dbReference>
<keyword evidence="4" id="KW-1185">Reference proteome</keyword>
<proteinExistence type="predicted"/>
<accession>A0A913ZIA5</accession>
<dbReference type="SUPFAM" id="SSF81383">
    <property type="entry name" value="F-box domain"/>
    <property type="match status" value="1"/>
</dbReference>
<evidence type="ECO:0000259" key="2">
    <source>
        <dbReference type="PROSITE" id="PS50181"/>
    </source>
</evidence>
<evidence type="ECO:0000313" key="3">
    <source>
        <dbReference type="EnsemblMetazoa" id="XP_038051114.1"/>
    </source>
</evidence>
<sequence length="202" mass="23753">MSYMFVIMASLLPTDGLLLDVSAQAPSPSKDFNQFMINNKEVVWRTWKITLRNDYRRLAPGEMKESHEDFTFDDRMQFDVGRVFGETTLEYAKELCKGNIDYLVRMPRPLLIYMVSYLELEDIAALSQTCKLMYEICNTEALWEQIYETHCDTVTDEMRSLAHEMGWKRMFFTNKLQLQVKLRRHQKKQESPDGGTTFLTDS</sequence>
<evidence type="ECO:0000313" key="4">
    <source>
        <dbReference type="Proteomes" id="UP000887568"/>
    </source>
</evidence>
<dbReference type="OMA" id="CNSDELW"/>
<dbReference type="CDD" id="cd22106">
    <property type="entry name" value="F-box_FBXO36"/>
    <property type="match status" value="1"/>
</dbReference>
<reference evidence="3" key="1">
    <citation type="submission" date="2022-11" db="UniProtKB">
        <authorList>
            <consortium name="EnsemblMetazoa"/>
        </authorList>
    </citation>
    <scope>IDENTIFICATION</scope>
</reference>
<keyword evidence="1" id="KW-0732">Signal</keyword>
<dbReference type="EnsemblMetazoa" id="XM_038195186.1">
    <property type="protein sequence ID" value="XP_038051114.1"/>
    <property type="gene ID" value="LOC119724230"/>
</dbReference>
<dbReference type="Proteomes" id="UP000887568">
    <property type="component" value="Unplaced"/>
</dbReference>
<dbReference type="InterPro" id="IPR036047">
    <property type="entry name" value="F-box-like_dom_sf"/>
</dbReference>
<dbReference type="AlphaFoldDB" id="A0A913ZIA5"/>
<dbReference type="RefSeq" id="XP_038051114.1">
    <property type="nucleotide sequence ID" value="XM_038195186.1"/>
</dbReference>
<organism evidence="3 4">
    <name type="scientific">Patiria miniata</name>
    <name type="common">Bat star</name>
    <name type="synonym">Asterina miniata</name>
    <dbReference type="NCBI Taxonomy" id="46514"/>
    <lineage>
        <taxon>Eukaryota</taxon>
        <taxon>Metazoa</taxon>
        <taxon>Echinodermata</taxon>
        <taxon>Eleutherozoa</taxon>
        <taxon>Asterozoa</taxon>
        <taxon>Asteroidea</taxon>
        <taxon>Valvatacea</taxon>
        <taxon>Valvatida</taxon>
        <taxon>Asterinidae</taxon>
        <taxon>Patiria</taxon>
    </lineage>
</organism>